<keyword evidence="8" id="KW-1015">Disulfide bond</keyword>
<dbReference type="PROSITE" id="PS51450">
    <property type="entry name" value="LRR"/>
    <property type="match status" value="3"/>
</dbReference>
<evidence type="ECO:0000259" key="11">
    <source>
        <dbReference type="SMART" id="SM00013"/>
    </source>
</evidence>
<keyword evidence="7" id="KW-0677">Repeat</keyword>
<dbReference type="InterPro" id="IPR003591">
    <property type="entry name" value="Leu-rich_rpt_typical-subtyp"/>
</dbReference>
<feature type="domain" description="LRRNT" evidence="11">
    <location>
        <begin position="363"/>
        <end position="397"/>
    </location>
</feature>
<feature type="non-terminal residue" evidence="12">
    <location>
        <position position="898"/>
    </location>
</feature>
<organism evidence="12 13">
    <name type="scientific">Polyodon spathula</name>
    <name type="common">North American paddlefish</name>
    <name type="synonym">Squalus spathula</name>
    <dbReference type="NCBI Taxonomy" id="7913"/>
    <lineage>
        <taxon>Eukaryota</taxon>
        <taxon>Metazoa</taxon>
        <taxon>Chordata</taxon>
        <taxon>Craniata</taxon>
        <taxon>Vertebrata</taxon>
        <taxon>Euteleostomi</taxon>
        <taxon>Actinopterygii</taxon>
        <taxon>Chondrostei</taxon>
        <taxon>Acipenseriformes</taxon>
        <taxon>Polyodontidae</taxon>
        <taxon>Polyodon</taxon>
    </lineage>
</organism>
<keyword evidence="3" id="KW-0964">Secreted</keyword>
<dbReference type="SUPFAM" id="SSF52058">
    <property type="entry name" value="L domain-like"/>
    <property type="match status" value="3"/>
</dbReference>
<dbReference type="PANTHER" id="PTHR45712:SF13">
    <property type="entry name" value="KERATOCAN"/>
    <property type="match status" value="1"/>
</dbReference>
<evidence type="ECO:0000256" key="7">
    <source>
        <dbReference type="ARBA" id="ARBA00022737"/>
    </source>
</evidence>
<evidence type="ECO:0000256" key="6">
    <source>
        <dbReference type="ARBA" id="ARBA00022729"/>
    </source>
</evidence>
<feature type="non-terminal residue" evidence="12">
    <location>
        <position position="1"/>
    </location>
</feature>
<dbReference type="InterPro" id="IPR050333">
    <property type="entry name" value="SLRP"/>
</dbReference>
<evidence type="ECO:0000313" key="12">
    <source>
        <dbReference type="EMBL" id="MBN3279128.1"/>
    </source>
</evidence>
<dbReference type="PANTHER" id="PTHR45712">
    <property type="entry name" value="AGAP008170-PA"/>
    <property type="match status" value="1"/>
</dbReference>
<dbReference type="SMART" id="SM00364">
    <property type="entry name" value="LRR_BAC"/>
    <property type="match status" value="10"/>
</dbReference>
<dbReference type="Gene3D" id="3.80.10.10">
    <property type="entry name" value="Ribonuclease Inhibitor"/>
    <property type="match status" value="4"/>
</dbReference>
<dbReference type="Pfam" id="PF13855">
    <property type="entry name" value="LRR_8"/>
    <property type="match status" value="5"/>
</dbReference>
<sequence>MYCDNRNLKFIPIVPSGIKYLYLQRNEIDTIKNGVFDNATELSWLILDENQIVNSNIGKKTFSKLKKLERLYMNNNKLTEPVGPLPSTLQELKLANNELSKFPSSLLKGLQNLTVIQLQDNQLNDDALAGVFQGLNSLTYLDLNNNKLKKLPQDLPSSLEILYADHNEISKLPDNYLQKLPKLQYLRISHNQLVDSGIPADFFNTTSLIELDLSFNMLKSIPVVNENLENLYLQVNKIDKFDLASFCKITGPLNYSRLKHLRLDGNSITRNDLPVDMSNCLRQAKSRPSHHDSCLFTRARLGNAFSSSVLQLKGSREGILWSGCSPGLSNNMMTLTSFSLLLLASAVFSQDISYADFLQQVQACPKECKCPPSFLNAVYCDSKGLKEIPRIPPHTWYLYLQNNLIDTVPETSLKNATQLKWINLNRNKITNKGIDKDVFNKMKNLLYQYMEDNELDDIPGPLPKSLEQLRLSRNKISKIPAGVFDGMVNLTMLDLQHNKLEDGAIPENAFKELQNLVQINLAKNNLKKMPSGLPATTTQLFLDNNSIEKIPDNYFSKTPQVSFLRLNYNKLVDGGLKKNIFNVSTMLDLQLSHNQLTKVPPTHPSLEHLHLNRNKIKNWIMKTFANIVLGLFIMEAVVAAPSRQGRQGPGYDTYDASNYDVDLENLNLENQNIYDYDDGLTIDEPQIEIGTLPPIVDSHPQPVPSGDEEEEELTLKPLNQVQSSGGSGLLGPDTQAGLPTCLLCTCLGGSVYCDDVNLDTVPPLPKETTHFYARYNKIKKINKSDFAQMNKLKRIDVTSNEISEIDEDAFRTLPALQELVLRENKVRQLPELPNAMTLIDASHNKLGSNGLKHEAFKEMHNLLYLYLTDNNLDHVPVPLPHTLRSLHLQVLYLSLLFI</sequence>
<dbReference type="InterPro" id="IPR001611">
    <property type="entry name" value="Leu-rich_rpt"/>
</dbReference>
<comment type="caution">
    <text evidence="12">The sequence shown here is derived from an EMBL/GenBank/DDBJ whole genome shotgun (WGS) entry which is preliminary data.</text>
</comment>
<keyword evidence="6" id="KW-0732">Signal</keyword>
<evidence type="ECO:0000256" key="1">
    <source>
        <dbReference type="ARBA" id="ARBA00004498"/>
    </source>
</evidence>
<dbReference type="SMART" id="SM00013">
    <property type="entry name" value="LRRNT"/>
    <property type="match status" value="2"/>
</dbReference>
<evidence type="ECO:0000256" key="9">
    <source>
        <dbReference type="ARBA" id="ARBA00023180"/>
    </source>
</evidence>
<dbReference type="SMART" id="SM00369">
    <property type="entry name" value="LRR_TYP"/>
    <property type="match status" value="14"/>
</dbReference>
<evidence type="ECO:0000256" key="2">
    <source>
        <dbReference type="ARBA" id="ARBA00005818"/>
    </source>
</evidence>
<keyword evidence="13" id="KW-1185">Reference proteome</keyword>
<proteinExistence type="inferred from homology"/>
<reference evidence="12" key="1">
    <citation type="journal article" date="2021" name="Cell">
        <title>Tracing the genetic footprints of vertebrate landing in non-teleost ray-finned fishes.</title>
        <authorList>
            <person name="Bi X."/>
            <person name="Wang K."/>
            <person name="Yang L."/>
            <person name="Pan H."/>
            <person name="Jiang H."/>
            <person name="Wei Q."/>
            <person name="Fang M."/>
            <person name="Yu H."/>
            <person name="Zhu C."/>
            <person name="Cai Y."/>
            <person name="He Y."/>
            <person name="Gan X."/>
            <person name="Zeng H."/>
            <person name="Yu D."/>
            <person name="Zhu Y."/>
            <person name="Jiang H."/>
            <person name="Qiu Q."/>
            <person name="Yang H."/>
            <person name="Zhang Y.E."/>
            <person name="Wang W."/>
            <person name="Zhu M."/>
            <person name="He S."/>
            <person name="Zhang G."/>
        </authorList>
    </citation>
    <scope>NUCLEOTIDE SEQUENCE</scope>
    <source>
        <strain evidence="12">Pddl_001</strain>
    </source>
</reference>
<dbReference type="InterPro" id="IPR000372">
    <property type="entry name" value="LRRNT"/>
</dbReference>
<dbReference type="Pfam" id="PF01462">
    <property type="entry name" value="LRRNT"/>
    <property type="match status" value="1"/>
</dbReference>
<gene>
    <name evidence="12" type="primary">Lum</name>
    <name evidence="12" type="ORF">GTO93_0014176</name>
</gene>
<dbReference type="Proteomes" id="UP001166093">
    <property type="component" value="Unassembled WGS sequence"/>
</dbReference>
<evidence type="ECO:0000256" key="4">
    <source>
        <dbReference type="ARBA" id="ARBA00022530"/>
    </source>
</evidence>
<dbReference type="SMART" id="SM00365">
    <property type="entry name" value="LRR_SD22"/>
    <property type="match status" value="6"/>
</dbReference>
<keyword evidence="4" id="KW-0272">Extracellular matrix</keyword>
<protein>
    <recommendedName>
        <fullName evidence="10">Keratocan</fullName>
    </recommendedName>
</protein>
<feature type="domain" description="LRRNT" evidence="11">
    <location>
        <begin position="740"/>
        <end position="770"/>
    </location>
</feature>
<evidence type="ECO:0000313" key="13">
    <source>
        <dbReference type="Proteomes" id="UP001166093"/>
    </source>
</evidence>
<evidence type="ECO:0000256" key="8">
    <source>
        <dbReference type="ARBA" id="ARBA00023157"/>
    </source>
</evidence>
<keyword evidence="9" id="KW-0325">Glycoprotein</keyword>
<dbReference type="EMBL" id="JAAWVQ010086002">
    <property type="protein sequence ID" value="MBN3279128.1"/>
    <property type="molecule type" value="Genomic_DNA"/>
</dbReference>
<comment type="subcellular location">
    <subcellularLocation>
        <location evidence="1">Secreted</location>
        <location evidence="1">Extracellular space</location>
        <location evidence="1">Extracellular matrix</location>
    </subcellularLocation>
</comment>
<dbReference type="InterPro" id="IPR032675">
    <property type="entry name" value="LRR_dom_sf"/>
</dbReference>
<evidence type="ECO:0000256" key="10">
    <source>
        <dbReference type="ARBA" id="ARBA00041182"/>
    </source>
</evidence>
<comment type="similarity">
    <text evidence="2">Belongs to the small leucine-rich proteoglycan (SLRP) family. SLRP class II subfamily.</text>
</comment>
<accession>A0ABS2XXM7</accession>
<evidence type="ECO:0000256" key="3">
    <source>
        <dbReference type="ARBA" id="ARBA00022525"/>
    </source>
</evidence>
<name>A0ABS2XXM7_POLSP</name>
<keyword evidence="5" id="KW-0433">Leucine-rich repeat</keyword>
<evidence type="ECO:0000256" key="5">
    <source>
        <dbReference type="ARBA" id="ARBA00022614"/>
    </source>
</evidence>